<dbReference type="AlphaFoldDB" id="A0A5B0SGI6"/>
<dbReference type="OrthoDB" id="747253at2759"/>
<keyword evidence="8" id="KW-0687">Ribonucleoprotein</keyword>
<feature type="region of interest" description="Disordered" evidence="9">
    <location>
        <begin position="211"/>
        <end position="278"/>
    </location>
</feature>
<comment type="similarity">
    <text evidence="2">Belongs to the snRNP Sm proteins family.</text>
</comment>
<dbReference type="GO" id="GO:0097525">
    <property type="term" value="C:spliceosomal snRNP complex"/>
    <property type="evidence" value="ECO:0007669"/>
    <property type="project" value="UniProtKB-ARBA"/>
</dbReference>
<feature type="compositionally biased region" description="Basic residues" evidence="9">
    <location>
        <begin position="108"/>
        <end position="122"/>
    </location>
</feature>
<keyword evidence="7" id="KW-0539">Nucleus</keyword>
<dbReference type="EMBL" id="VSWC01000053">
    <property type="protein sequence ID" value="KAA1101398.1"/>
    <property type="molecule type" value="Genomic_DNA"/>
</dbReference>
<dbReference type="GO" id="GO:0000398">
    <property type="term" value="P:mRNA splicing, via spliceosome"/>
    <property type="evidence" value="ECO:0007669"/>
    <property type="project" value="InterPro"/>
</dbReference>
<evidence type="ECO:0000313" key="14">
    <source>
        <dbReference type="Proteomes" id="UP000325313"/>
    </source>
</evidence>
<sequence length="278" mass="30500">MTARTDVAQRVLLYATTGLLNSSDKVCPKTCWTSLSYELVYAVSAGGVVGDISKYSGERKRLRAAARSSYGWASSGGDAPDSDRPPPPPSARLVDDRRTTFLDYIAKSKRSRTHPNRRKTTHRQTTQPPMLPLALLHGAQGKPMLVELKNGETFNGHLIQCDNFMNLTMREVYQTSANGEQFWKLPECYIRGNTIKYIRVTDNVIDQVKQQEDAYRQQNRSSRGGGNQTNERGGRGGSGGRGYSNSNNRGGPGSNRGGGGRGNSDRGRGRGSDRGRGR</sequence>
<evidence type="ECO:0000256" key="2">
    <source>
        <dbReference type="ARBA" id="ARBA00006850"/>
    </source>
</evidence>
<evidence type="ECO:0000256" key="6">
    <source>
        <dbReference type="ARBA" id="ARBA00023187"/>
    </source>
</evidence>
<accession>A0A5B0SGI6</accession>
<comment type="subcellular location">
    <subcellularLocation>
        <location evidence="1">Nucleus</location>
    </subcellularLocation>
</comment>
<feature type="domain" description="Sm" evidence="10">
    <location>
        <begin position="131"/>
        <end position="204"/>
    </location>
</feature>
<keyword evidence="13" id="KW-1185">Reference proteome</keyword>
<dbReference type="InterPro" id="IPR010920">
    <property type="entry name" value="LSM_dom_sf"/>
</dbReference>
<proteinExistence type="inferred from homology"/>
<dbReference type="Proteomes" id="UP000325313">
    <property type="component" value="Unassembled WGS sequence"/>
</dbReference>
<protein>
    <submittedName>
        <fullName evidence="12">RNA processing protein</fullName>
    </submittedName>
</protein>
<keyword evidence="4" id="KW-0747">Spliceosome</keyword>
<dbReference type="Proteomes" id="UP000324748">
    <property type="component" value="Unassembled WGS sequence"/>
</dbReference>
<keyword evidence="5" id="KW-0694">RNA-binding</keyword>
<dbReference type="PANTHER" id="PTHR23338">
    <property type="entry name" value="SMALL NUCLEAR RIBONUCLEOPROTEIN SM"/>
    <property type="match status" value="1"/>
</dbReference>
<feature type="region of interest" description="Disordered" evidence="9">
    <location>
        <begin position="108"/>
        <end position="128"/>
    </location>
</feature>
<dbReference type="InterPro" id="IPR034101">
    <property type="entry name" value="Lsm4"/>
</dbReference>
<evidence type="ECO:0000313" key="12">
    <source>
        <dbReference type="EMBL" id="KAA1136579.1"/>
    </source>
</evidence>
<dbReference type="InterPro" id="IPR027141">
    <property type="entry name" value="LSm4/Sm_D1/D3"/>
</dbReference>
<gene>
    <name evidence="12" type="primary">LSM4_2</name>
    <name evidence="11" type="synonym">LSM4_1</name>
    <name evidence="11" type="ORF">PGT21_018658</name>
    <name evidence="12" type="ORF">PGTUg99_035824</name>
</gene>
<evidence type="ECO:0000256" key="5">
    <source>
        <dbReference type="ARBA" id="ARBA00022884"/>
    </source>
</evidence>
<evidence type="ECO:0000313" key="11">
    <source>
        <dbReference type="EMBL" id="KAA1101398.1"/>
    </source>
</evidence>
<dbReference type="Gene3D" id="2.30.30.100">
    <property type="match status" value="1"/>
</dbReference>
<dbReference type="PROSITE" id="PS52002">
    <property type="entry name" value="SM"/>
    <property type="match status" value="1"/>
</dbReference>
<evidence type="ECO:0000256" key="1">
    <source>
        <dbReference type="ARBA" id="ARBA00004123"/>
    </source>
</evidence>
<evidence type="ECO:0000313" key="13">
    <source>
        <dbReference type="Proteomes" id="UP000324748"/>
    </source>
</evidence>
<feature type="compositionally biased region" description="Basic and acidic residues" evidence="9">
    <location>
        <begin position="263"/>
        <end position="278"/>
    </location>
</feature>
<comment type="caution">
    <text evidence="12">The sequence shown here is derived from an EMBL/GenBank/DDBJ whole genome shotgun (WGS) entry which is preliminary data.</text>
</comment>
<evidence type="ECO:0000256" key="7">
    <source>
        <dbReference type="ARBA" id="ARBA00023242"/>
    </source>
</evidence>
<dbReference type="SUPFAM" id="SSF50182">
    <property type="entry name" value="Sm-like ribonucleoproteins"/>
    <property type="match status" value="1"/>
</dbReference>
<dbReference type="InterPro" id="IPR001163">
    <property type="entry name" value="Sm_dom_euk/arc"/>
</dbReference>
<dbReference type="FunFam" id="2.30.30.100:FF:000024">
    <property type="entry name" value="U6 snRNA-associated Sm-like protein LSm4"/>
    <property type="match status" value="1"/>
</dbReference>
<feature type="region of interest" description="Disordered" evidence="9">
    <location>
        <begin position="70"/>
        <end position="94"/>
    </location>
</feature>
<keyword evidence="6" id="KW-0508">mRNA splicing</keyword>
<dbReference type="InterPro" id="IPR047575">
    <property type="entry name" value="Sm"/>
</dbReference>
<name>A0A5B0SGI6_PUCGR</name>
<feature type="compositionally biased region" description="Gly residues" evidence="9">
    <location>
        <begin position="250"/>
        <end position="262"/>
    </location>
</feature>
<keyword evidence="3" id="KW-0507">mRNA processing</keyword>
<evidence type="ECO:0000256" key="3">
    <source>
        <dbReference type="ARBA" id="ARBA00022664"/>
    </source>
</evidence>
<reference evidence="13 14" key="1">
    <citation type="submission" date="2019-05" db="EMBL/GenBank/DDBJ databases">
        <title>Emergence of the Ug99 lineage of the wheat stem rust pathogen through somatic hybridization.</title>
        <authorList>
            <person name="Li F."/>
            <person name="Upadhyaya N.M."/>
            <person name="Sperschneider J."/>
            <person name="Matny O."/>
            <person name="Nguyen-Phuc H."/>
            <person name="Mago R."/>
            <person name="Raley C."/>
            <person name="Miller M.E."/>
            <person name="Silverstein K.A.T."/>
            <person name="Henningsen E."/>
            <person name="Hirsch C.D."/>
            <person name="Visser B."/>
            <person name="Pretorius Z.A."/>
            <person name="Steffenson B.J."/>
            <person name="Schwessinger B."/>
            <person name="Dodds P.N."/>
            <person name="Figueroa M."/>
        </authorList>
    </citation>
    <scope>NUCLEOTIDE SEQUENCE [LARGE SCALE GENOMIC DNA]</scope>
    <source>
        <strain evidence="11">21-0</strain>
        <strain evidence="12 14">Ug99</strain>
    </source>
</reference>
<dbReference type="CDD" id="cd01723">
    <property type="entry name" value="LSm4"/>
    <property type="match status" value="1"/>
</dbReference>
<evidence type="ECO:0000259" key="10">
    <source>
        <dbReference type="PROSITE" id="PS52002"/>
    </source>
</evidence>
<dbReference type="GO" id="GO:0003723">
    <property type="term" value="F:RNA binding"/>
    <property type="evidence" value="ECO:0007669"/>
    <property type="project" value="UniProtKB-KW"/>
</dbReference>
<dbReference type="GO" id="GO:0005681">
    <property type="term" value="C:spliceosomal complex"/>
    <property type="evidence" value="ECO:0007669"/>
    <property type="project" value="UniProtKB-KW"/>
</dbReference>
<dbReference type="EMBL" id="VDEP01000035">
    <property type="protein sequence ID" value="KAA1136579.1"/>
    <property type="molecule type" value="Genomic_DNA"/>
</dbReference>
<evidence type="ECO:0000256" key="4">
    <source>
        <dbReference type="ARBA" id="ARBA00022728"/>
    </source>
</evidence>
<dbReference type="SMART" id="SM00651">
    <property type="entry name" value="Sm"/>
    <property type="match status" value="1"/>
</dbReference>
<organism evidence="12 14">
    <name type="scientific">Puccinia graminis f. sp. tritici</name>
    <dbReference type="NCBI Taxonomy" id="56615"/>
    <lineage>
        <taxon>Eukaryota</taxon>
        <taxon>Fungi</taxon>
        <taxon>Dikarya</taxon>
        <taxon>Basidiomycota</taxon>
        <taxon>Pucciniomycotina</taxon>
        <taxon>Pucciniomycetes</taxon>
        <taxon>Pucciniales</taxon>
        <taxon>Pucciniaceae</taxon>
        <taxon>Puccinia</taxon>
    </lineage>
</organism>
<evidence type="ECO:0000256" key="8">
    <source>
        <dbReference type="ARBA" id="ARBA00023274"/>
    </source>
</evidence>
<dbReference type="Pfam" id="PF01423">
    <property type="entry name" value="LSM"/>
    <property type="match status" value="1"/>
</dbReference>
<evidence type="ECO:0000256" key="9">
    <source>
        <dbReference type="SAM" id="MobiDB-lite"/>
    </source>
</evidence>
<dbReference type="GO" id="GO:0000956">
    <property type="term" value="P:nuclear-transcribed mRNA catabolic process"/>
    <property type="evidence" value="ECO:0007669"/>
    <property type="project" value="InterPro"/>
</dbReference>